<gene>
    <name evidence="4" type="ORF">ACFSDA_15515</name>
</gene>
<dbReference type="InterPro" id="IPR051910">
    <property type="entry name" value="ComF/GntX_DNA_util-trans"/>
</dbReference>
<dbReference type="CDD" id="cd06223">
    <property type="entry name" value="PRTases_typeI"/>
    <property type="match status" value="1"/>
</dbReference>
<accession>A0ABW4Q092</accession>
<dbReference type="EMBL" id="JBHUFL010000003">
    <property type="protein sequence ID" value="MFD1836473.1"/>
    <property type="molecule type" value="Genomic_DNA"/>
</dbReference>
<proteinExistence type="inferred from homology"/>
<dbReference type="Pfam" id="PF00156">
    <property type="entry name" value="Pribosyltran"/>
    <property type="match status" value="1"/>
</dbReference>
<dbReference type="Proteomes" id="UP001597280">
    <property type="component" value="Unassembled WGS sequence"/>
</dbReference>
<evidence type="ECO:0000313" key="4">
    <source>
        <dbReference type="EMBL" id="MFD1836473.1"/>
    </source>
</evidence>
<name>A0ABW4Q092_9MICO</name>
<evidence type="ECO:0000256" key="2">
    <source>
        <dbReference type="SAM" id="MobiDB-lite"/>
    </source>
</evidence>
<reference evidence="5" key="1">
    <citation type="journal article" date="2019" name="Int. J. Syst. Evol. Microbiol.">
        <title>The Global Catalogue of Microorganisms (GCM) 10K type strain sequencing project: providing services to taxonomists for standard genome sequencing and annotation.</title>
        <authorList>
            <consortium name="The Broad Institute Genomics Platform"/>
            <consortium name="The Broad Institute Genome Sequencing Center for Infectious Disease"/>
            <person name="Wu L."/>
            <person name="Ma J."/>
        </authorList>
    </citation>
    <scope>NUCLEOTIDE SEQUENCE [LARGE SCALE GENOMIC DNA]</scope>
    <source>
        <strain evidence="5">JCM 11650</strain>
    </source>
</reference>
<feature type="region of interest" description="Disordered" evidence="2">
    <location>
        <begin position="155"/>
        <end position="181"/>
    </location>
</feature>
<dbReference type="Gene3D" id="3.40.50.2020">
    <property type="match status" value="1"/>
</dbReference>
<evidence type="ECO:0000256" key="1">
    <source>
        <dbReference type="ARBA" id="ARBA00008007"/>
    </source>
</evidence>
<dbReference type="PANTHER" id="PTHR47505">
    <property type="entry name" value="DNA UTILIZATION PROTEIN YHGH"/>
    <property type="match status" value="1"/>
</dbReference>
<keyword evidence="5" id="KW-1185">Reference proteome</keyword>
<sequence length="301" mass="31224">MTAHAGATAPLPSPDPFPPGILRAALAARAALLELLRRTADLVAPRDCPCGAEGDWLCPDCAALLHGGCARVEDGCDALQVLAAARIRAGTTAEGVELPAGVDHRPVMPVLALGEYTAGLQSLVLAWKNGGRAHLTAPIAEGLAPAVALLAGAAGERTGGGGGHGRRRSDGAADPPPVELVPVPSRRAARLRRGEDHTAELARALEREGAGTALLLRSRPTTAQEGRGRRGRRERRIELALSRRRERPGALRGRRLVIVDDVVTTGATLRAMHDALVAEGAEVLGAVVVAASRLPSPPDVR</sequence>
<comment type="caution">
    <text evidence="4">The sequence shown here is derived from an EMBL/GenBank/DDBJ whole genome shotgun (WGS) entry which is preliminary data.</text>
</comment>
<protein>
    <submittedName>
        <fullName evidence="4">ComF family protein</fullName>
    </submittedName>
</protein>
<comment type="similarity">
    <text evidence="1">Belongs to the ComF/GntX family.</text>
</comment>
<dbReference type="SUPFAM" id="SSF53271">
    <property type="entry name" value="PRTase-like"/>
    <property type="match status" value="1"/>
</dbReference>
<evidence type="ECO:0000259" key="3">
    <source>
        <dbReference type="Pfam" id="PF00156"/>
    </source>
</evidence>
<evidence type="ECO:0000313" key="5">
    <source>
        <dbReference type="Proteomes" id="UP001597280"/>
    </source>
</evidence>
<dbReference type="InterPro" id="IPR029057">
    <property type="entry name" value="PRTase-like"/>
</dbReference>
<feature type="domain" description="Phosphoribosyltransferase" evidence="3">
    <location>
        <begin position="247"/>
        <end position="291"/>
    </location>
</feature>
<dbReference type="InterPro" id="IPR000836">
    <property type="entry name" value="PRTase_dom"/>
</dbReference>
<dbReference type="PANTHER" id="PTHR47505:SF1">
    <property type="entry name" value="DNA UTILIZATION PROTEIN YHGH"/>
    <property type="match status" value="1"/>
</dbReference>
<dbReference type="RefSeq" id="WP_343905974.1">
    <property type="nucleotide sequence ID" value="NZ_BAAAIS010000003.1"/>
</dbReference>
<organism evidence="4 5">
    <name type="scientific">Brachybacterium rhamnosum</name>
    <dbReference type="NCBI Taxonomy" id="173361"/>
    <lineage>
        <taxon>Bacteria</taxon>
        <taxon>Bacillati</taxon>
        <taxon>Actinomycetota</taxon>
        <taxon>Actinomycetes</taxon>
        <taxon>Micrococcales</taxon>
        <taxon>Dermabacteraceae</taxon>
        <taxon>Brachybacterium</taxon>
    </lineage>
</organism>